<feature type="non-terminal residue" evidence="3">
    <location>
        <position position="293"/>
    </location>
</feature>
<comment type="caution">
    <text evidence="3">The sequence shown here is derived from an EMBL/GenBank/DDBJ whole genome shotgun (WGS) entry which is preliminary data.</text>
</comment>
<feature type="domain" description="GmrSD restriction endonucleases N-terminal" evidence="2">
    <location>
        <begin position="27"/>
        <end position="224"/>
    </location>
</feature>
<dbReference type="AlphaFoldDB" id="A0A829GQP9"/>
<dbReference type="RefSeq" id="WP_016373453.1">
    <property type="nucleotide sequence ID" value="NZ_ANKB01000125.1"/>
</dbReference>
<feature type="region of interest" description="Disordered" evidence="1">
    <location>
        <begin position="1"/>
        <end position="20"/>
    </location>
</feature>
<evidence type="ECO:0000259" key="2">
    <source>
        <dbReference type="Pfam" id="PF03235"/>
    </source>
</evidence>
<protein>
    <recommendedName>
        <fullName evidence="2">GmrSD restriction endonucleases N-terminal domain-containing protein</fullName>
    </recommendedName>
</protein>
<evidence type="ECO:0000313" key="3">
    <source>
        <dbReference type="EMBL" id="EPC62318.1"/>
    </source>
</evidence>
<dbReference type="EMBL" id="ANKB01000125">
    <property type="protein sequence ID" value="EPC62318.1"/>
    <property type="molecule type" value="Genomic_DNA"/>
</dbReference>
<reference evidence="3 4" key="1">
    <citation type="journal article" date="2013" name="PLoS ONE">
        <title>Lactobacillus paracasei comparative genomics: towards species pan-genome definition and exploitation of diversity.</title>
        <authorList>
            <person name="Smokvina T."/>
            <person name="Wels M."/>
            <person name="Polka J."/>
            <person name="Chervaux C."/>
            <person name="Brisse S."/>
            <person name="Boekhorst J."/>
            <person name="van Hylckama Vlieg J.E."/>
            <person name="Siezen R.J."/>
        </authorList>
    </citation>
    <scope>NUCLEOTIDE SEQUENCE [LARGE SCALE GENOMIC DNA]</scope>
    <source>
        <strain evidence="3 4">Lpl14</strain>
    </source>
</reference>
<dbReference type="InterPro" id="IPR004919">
    <property type="entry name" value="GmrSD_N"/>
</dbReference>
<dbReference type="Pfam" id="PF03235">
    <property type="entry name" value="GmrSD_N"/>
    <property type="match status" value="1"/>
</dbReference>
<proteinExistence type="predicted"/>
<sequence length="293" mass="33551">MIRISERLSPSAALNPTKTSQTKSVFDMCEDIENNKISLPLYQRDLSWPIKKAIALFNYQLFGRAPVAPISMNQIEEHNEIPQISFLDRQRLDNDSVIGNLSIVDGQQRLATNFRAYMNDPEFEHIVLDVTVPIFKEIKTAPRSNQIPVGILLNKSSSALKNYLQQQGTLTDLYPTLLEVRNKLSNYNYTVHIARNLNEDQQIEWFDVLNTAGSRVTDIQLTFSKIKLHDFDIYTEYVEPFKDKLSDYGLSELMSPFTTRVSYPIVSLNPSYEVQINKSSHKLNYAPIPSDAK</sequence>
<dbReference type="Proteomes" id="UP000014285">
    <property type="component" value="Unassembled WGS sequence"/>
</dbReference>
<evidence type="ECO:0000313" key="4">
    <source>
        <dbReference type="Proteomes" id="UP000014285"/>
    </source>
</evidence>
<gene>
    <name evidence="3" type="ORF">Lpl14_15153</name>
</gene>
<organism evidence="3 4">
    <name type="scientific">Lacticaseibacillus paracasei subsp. tolerans Lpl14</name>
    <dbReference type="NCBI Taxonomy" id="1256229"/>
    <lineage>
        <taxon>Bacteria</taxon>
        <taxon>Bacillati</taxon>
        <taxon>Bacillota</taxon>
        <taxon>Bacilli</taxon>
        <taxon>Lactobacillales</taxon>
        <taxon>Lactobacillaceae</taxon>
        <taxon>Lacticaseibacillus</taxon>
    </lineage>
</organism>
<evidence type="ECO:0000256" key="1">
    <source>
        <dbReference type="SAM" id="MobiDB-lite"/>
    </source>
</evidence>
<accession>A0A829GQP9</accession>
<name>A0A829GQP9_LACPA</name>